<dbReference type="SUPFAM" id="SSF51621">
    <property type="entry name" value="Phosphoenolpyruvate/pyruvate domain"/>
    <property type="match status" value="1"/>
</dbReference>
<dbReference type="Pfam" id="PF05524">
    <property type="entry name" value="PEP-utilisers_N"/>
    <property type="match status" value="1"/>
</dbReference>
<evidence type="ECO:0000256" key="18">
    <source>
        <dbReference type="PIRSR" id="PIRSR000732-1"/>
    </source>
</evidence>
<comment type="cofactor">
    <cofactor evidence="2 17 20">
        <name>Mg(2+)</name>
        <dbReference type="ChEBI" id="CHEBI:18420"/>
    </cofactor>
</comment>
<comment type="function">
    <text evidence="3 17">General (non sugar-specific) component of the phosphoenolpyruvate-dependent sugar phosphotransferase system (sugar PTS). This major carbohydrate active-transport system catalyzes the phosphorylation of incoming sugar substrates concomitantly with their translocation across the cell membrane. Enzyme I transfers the phosphoryl group from phosphoenolpyruvate (PEP) to the phosphoryl carrier protein (HPr).</text>
</comment>
<protein>
    <recommendedName>
        <fullName evidence="7 17">Phosphoenolpyruvate-protein phosphotransferase</fullName>
        <ecNumber evidence="6 17">2.7.3.9</ecNumber>
    </recommendedName>
    <alternativeName>
        <fullName evidence="16 17">Phosphotransferase system, enzyme I</fullName>
    </alternativeName>
</protein>
<dbReference type="InterPro" id="IPR018274">
    <property type="entry name" value="PEP_util_AS"/>
</dbReference>
<dbReference type="Pfam" id="PF02896">
    <property type="entry name" value="PEP-utilizers_C"/>
    <property type="match status" value="1"/>
</dbReference>
<dbReference type="SUPFAM" id="SSF52009">
    <property type="entry name" value="Phosphohistidine domain"/>
    <property type="match status" value="1"/>
</dbReference>
<comment type="similarity">
    <text evidence="5 17">Belongs to the PEP-utilizing enzyme family.</text>
</comment>
<evidence type="ECO:0000313" key="24">
    <source>
        <dbReference type="EMBL" id="GEP69114.1"/>
    </source>
</evidence>
<dbReference type="GO" id="GO:0009401">
    <property type="term" value="P:phosphoenolpyruvate-dependent sugar phosphotransferase system"/>
    <property type="evidence" value="ECO:0007669"/>
    <property type="project" value="UniProtKB-KW"/>
</dbReference>
<evidence type="ECO:0000256" key="13">
    <source>
        <dbReference type="ARBA" id="ARBA00022723"/>
    </source>
</evidence>
<evidence type="ECO:0000256" key="16">
    <source>
        <dbReference type="ARBA" id="ARBA00033235"/>
    </source>
</evidence>
<evidence type="ECO:0000256" key="7">
    <source>
        <dbReference type="ARBA" id="ARBA00016544"/>
    </source>
</evidence>
<feature type="domain" description="PEP-utilising enzyme mobile" evidence="21">
    <location>
        <begin position="176"/>
        <end position="246"/>
    </location>
</feature>
<evidence type="ECO:0000256" key="2">
    <source>
        <dbReference type="ARBA" id="ARBA00001946"/>
    </source>
</evidence>
<evidence type="ECO:0000259" key="21">
    <source>
        <dbReference type="Pfam" id="PF00391"/>
    </source>
</evidence>
<dbReference type="Gene3D" id="1.10.274.10">
    <property type="entry name" value="PtsI, HPr-binding domain"/>
    <property type="match status" value="1"/>
</dbReference>
<dbReference type="InterPro" id="IPR006318">
    <property type="entry name" value="PTS_EI-like"/>
</dbReference>
<dbReference type="GO" id="GO:0005737">
    <property type="term" value="C:cytoplasm"/>
    <property type="evidence" value="ECO:0007669"/>
    <property type="project" value="UniProtKB-SubCell"/>
</dbReference>
<dbReference type="PANTHER" id="PTHR46244">
    <property type="entry name" value="PHOSPHOENOLPYRUVATE-PROTEIN PHOSPHOTRANSFERASE"/>
    <property type="match status" value="1"/>
</dbReference>
<dbReference type="InterPro" id="IPR036637">
    <property type="entry name" value="Phosphohistidine_dom_sf"/>
</dbReference>
<dbReference type="PRINTS" id="PR01736">
    <property type="entry name" value="PHPHTRNFRASE"/>
</dbReference>
<evidence type="ECO:0000256" key="17">
    <source>
        <dbReference type="PIRNR" id="PIRNR000732"/>
    </source>
</evidence>
<dbReference type="Proteomes" id="UP000321798">
    <property type="component" value="Unassembled WGS sequence"/>
</dbReference>
<dbReference type="InterPro" id="IPR040442">
    <property type="entry name" value="Pyrv_kinase-like_dom_sf"/>
</dbReference>
<keyword evidence="24" id="KW-0670">Pyruvate</keyword>
<dbReference type="SUPFAM" id="SSF47831">
    <property type="entry name" value="Enzyme I of the PEP:sugar phosphotransferase system HPr-binding (sub)domain"/>
    <property type="match status" value="1"/>
</dbReference>
<evidence type="ECO:0000256" key="5">
    <source>
        <dbReference type="ARBA" id="ARBA00007837"/>
    </source>
</evidence>
<evidence type="ECO:0000256" key="11">
    <source>
        <dbReference type="ARBA" id="ARBA00022679"/>
    </source>
</evidence>
<evidence type="ECO:0000256" key="8">
    <source>
        <dbReference type="ARBA" id="ARBA00022448"/>
    </source>
</evidence>
<feature type="active site" description="Proton donor" evidence="18">
    <location>
        <position position="508"/>
    </location>
</feature>
<dbReference type="EC" id="2.7.3.9" evidence="6 17"/>
<evidence type="ECO:0000259" key="22">
    <source>
        <dbReference type="Pfam" id="PF02896"/>
    </source>
</evidence>
<evidence type="ECO:0000256" key="4">
    <source>
        <dbReference type="ARBA" id="ARBA00004496"/>
    </source>
</evidence>
<feature type="domain" description="Phosphotransferase system enzyme I N-terminal" evidence="23">
    <location>
        <begin position="32"/>
        <end position="148"/>
    </location>
</feature>
<evidence type="ECO:0000256" key="3">
    <source>
        <dbReference type="ARBA" id="ARBA00002728"/>
    </source>
</evidence>
<comment type="subcellular location">
    <subcellularLocation>
        <location evidence="4 17">Cytoplasm</location>
    </subcellularLocation>
</comment>
<comment type="catalytic activity">
    <reaction evidence="1 17">
        <text>L-histidyl-[protein] + phosphoenolpyruvate = N(pros)-phospho-L-histidyl-[protein] + pyruvate</text>
        <dbReference type="Rhea" id="RHEA:23880"/>
        <dbReference type="Rhea" id="RHEA-COMP:9745"/>
        <dbReference type="Rhea" id="RHEA-COMP:9746"/>
        <dbReference type="ChEBI" id="CHEBI:15361"/>
        <dbReference type="ChEBI" id="CHEBI:29979"/>
        <dbReference type="ChEBI" id="CHEBI:58702"/>
        <dbReference type="ChEBI" id="CHEBI:64837"/>
        <dbReference type="EC" id="2.7.3.9"/>
    </reaction>
</comment>
<dbReference type="Gene3D" id="3.50.30.10">
    <property type="entry name" value="Phosphohistidine domain"/>
    <property type="match status" value="1"/>
</dbReference>
<keyword evidence="14 17" id="KW-0418">Kinase</keyword>
<reference evidence="24 25" key="1">
    <citation type="submission" date="2019-07" db="EMBL/GenBank/DDBJ databases">
        <title>Whole genome shotgun sequence of Cellulomonas soli NBRC 109434.</title>
        <authorList>
            <person name="Hosoyama A."/>
            <person name="Uohara A."/>
            <person name="Ohji S."/>
            <person name="Ichikawa N."/>
        </authorList>
    </citation>
    <scope>NUCLEOTIDE SEQUENCE [LARGE SCALE GENOMIC DNA]</scope>
    <source>
        <strain evidence="24 25">NBRC 109434</strain>
    </source>
</reference>
<dbReference type="InterPro" id="IPR050499">
    <property type="entry name" value="PEP-utilizing_PTS_enzyme"/>
</dbReference>
<feature type="binding site" evidence="19">
    <location>
        <position position="471"/>
    </location>
    <ligand>
        <name>phosphoenolpyruvate</name>
        <dbReference type="ChEBI" id="CHEBI:58702"/>
    </ligand>
</feature>
<feature type="domain" description="PEP-utilising enzyme C-terminal" evidence="22">
    <location>
        <begin position="278"/>
        <end position="545"/>
    </location>
</feature>
<feature type="active site" description="Tele-phosphohistidine intermediate" evidence="18">
    <location>
        <position position="211"/>
    </location>
</feature>
<accession>A0A512PD24</accession>
<feature type="binding site" evidence="19">
    <location>
        <begin position="460"/>
        <end position="461"/>
    </location>
    <ligand>
        <name>phosphoenolpyruvate</name>
        <dbReference type="ChEBI" id="CHEBI:58702"/>
    </ligand>
</feature>
<dbReference type="AlphaFoldDB" id="A0A512PD24"/>
<proteinExistence type="inferred from homology"/>
<feature type="binding site" evidence="19">
    <location>
        <position position="312"/>
    </location>
    <ligand>
        <name>phosphoenolpyruvate</name>
        <dbReference type="ChEBI" id="CHEBI:58702"/>
    </ligand>
</feature>
<keyword evidence="13 17" id="KW-0479">Metal-binding</keyword>
<name>A0A512PD24_9CELL</name>
<evidence type="ECO:0000256" key="1">
    <source>
        <dbReference type="ARBA" id="ARBA00000683"/>
    </source>
</evidence>
<dbReference type="PROSITE" id="PS00742">
    <property type="entry name" value="PEP_ENZYMES_2"/>
    <property type="match status" value="1"/>
</dbReference>
<comment type="caution">
    <text evidence="24">The sequence shown here is derived from an EMBL/GenBank/DDBJ whole genome shotgun (WGS) entry which is preliminary data.</text>
</comment>
<evidence type="ECO:0000259" key="23">
    <source>
        <dbReference type="Pfam" id="PF05524"/>
    </source>
</evidence>
<sequence length="588" mass="60047">MNPQHVVADAAVSPLPVLLAGARPDAPSRVIHGVGVGRNAVVGPVARAHPAPSVRADAPAPVDTDAAVRRVAEALALVGDRLRERAERAEGTLAQVLAAAAAMAADPALLADATARVAAGTDPALAVWQSTEQFAALFTAAGGYLAERVTDLVSVRDRVIAHLQGLPEPGVPTLSRPSVVVAQDLSPADTAVLDLDLVLAIVVERGGPTSHTAIIAGQLGLPCVVRATDAAALVDGDLVAVDAARGTVVTAPDAQVRAAVARRREGLAALVADTGDGATADGHAVQLLANIGTAQDAERLPVAGVQGVGLFRTEVLFLDAQSAPGREDQAATYARVLAALGGRKVVVRTLDAGADKPLAFVTQADEENPALGVRGYRLVRSAPELLSTQLAAIADAASRTGQDPWVMAPMIATAAEASAFATAARRAGLRQVGVMVEVPSAALRAREILAEVDFVSLGTNDLAQYTMATDRLRGELADLLDLWQPAVLDLVAATVEAGLELGKPVGVCGESAADPVMALALTGMGVSSLSMSATAIPGVRFALRSHPMAVCRRIAEAARSAESAEHGRAAALRLVEPDVRAALALDLT</sequence>
<evidence type="ECO:0000256" key="10">
    <source>
        <dbReference type="ARBA" id="ARBA00022597"/>
    </source>
</evidence>
<keyword evidence="12 17" id="KW-0598">Phosphotransferase system</keyword>
<evidence type="ECO:0000256" key="6">
    <source>
        <dbReference type="ARBA" id="ARBA00012232"/>
    </source>
</evidence>
<keyword evidence="11 17" id="KW-0808">Transferase</keyword>
<dbReference type="InterPro" id="IPR008279">
    <property type="entry name" value="PEP-util_enz_mobile_dom"/>
</dbReference>
<dbReference type="GO" id="GO:0008965">
    <property type="term" value="F:phosphoenolpyruvate-protein phosphotransferase activity"/>
    <property type="evidence" value="ECO:0007669"/>
    <property type="project" value="UniProtKB-EC"/>
</dbReference>
<dbReference type="GO" id="GO:0046872">
    <property type="term" value="F:metal ion binding"/>
    <property type="evidence" value="ECO:0007669"/>
    <property type="project" value="UniProtKB-KW"/>
</dbReference>
<dbReference type="InterPro" id="IPR036618">
    <property type="entry name" value="PtsI_HPr-bd_sf"/>
</dbReference>
<dbReference type="GO" id="GO:0016301">
    <property type="term" value="F:kinase activity"/>
    <property type="evidence" value="ECO:0007669"/>
    <property type="project" value="UniProtKB-KW"/>
</dbReference>
<keyword evidence="15 17" id="KW-0460">Magnesium</keyword>
<evidence type="ECO:0000256" key="14">
    <source>
        <dbReference type="ARBA" id="ARBA00022777"/>
    </source>
</evidence>
<feature type="binding site" evidence="20">
    <location>
        <position position="437"/>
    </location>
    <ligand>
        <name>Mg(2+)</name>
        <dbReference type="ChEBI" id="CHEBI:18420"/>
    </ligand>
</feature>
<evidence type="ECO:0000256" key="9">
    <source>
        <dbReference type="ARBA" id="ARBA00022490"/>
    </source>
</evidence>
<dbReference type="Pfam" id="PF00391">
    <property type="entry name" value="PEP-utilizers"/>
    <property type="match status" value="1"/>
</dbReference>
<dbReference type="PROSITE" id="PS00370">
    <property type="entry name" value="PEP_ENZYMES_PHOS_SITE"/>
    <property type="match status" value="1"/>
</dbReference>
<evidence type="ECO:0000256" key="19">
    <source>
        <dbReference type="PIRSR" id="PIRSR000732-2"/>
    </source>
</evidence>
<dbReference type="NCBIfam" id="TIGR01417">
    <property type="entry name" value="PTS_I_fam"/>
    <property type="match status" value="1"/>
</dbReference>
<evidence type="ECO:0000256" key="15">
    <source>
        <dbReference type="ARBA" id="ARBA00022842"/>
    </source>
</evidence>
<keyword evidence="10 17" id="KW-0762">Sugar transport</keyword>
<evidence type="ECO:0000313" key="25">
    <source>
        <dbReference type="Proteomes" id="UP000321798"/>
    </source>
</evidence>
<keyword evidence="9 17" id="KW-0963">Cytoplasm</keyword>
<keyword evidence="25" id="KW-1185">Reference proteome</keyword>
<dbReference type="PIRSF" id="PIRSF000732">
    <property type="entry name" value="PTS_enzyme_I"/>
    <property type="match status" value="1"/>
</dbReference>
<dbReference type="InterPro" id="IPR024692">
    <property type="entry name" value="PTS_EI"/>
</dbReference>
<dbReference type="InterPro" id="IPR000121">
    <property type="entry name" value="PEP_util_C"/>
</dbReference>
<organism evidence="24 25">
    <name type="scientific">Cellulomonas soli</name>
    <dbReference type="NCBI Taxonomy" id="931535"/>
    <lineage>
        <taxon>Bacteria</taxon>
        <taxon>Bacillati</taxon>
        <taxon>Actinomycetota</taxon>
        <taxon>Actinomycetes</taxon>
        <taxon>Micrococcales</taxon>
        <taxon>Cellulomonadaceae</taxon>
        <taxon>Cellulomonas</taxon>
    </lineage>
</organism>
<dbReference type="Gene3D" id="3.20.20.60">
    <property type="entry name" value="Phosphoenolpyruvate-binding domains"/>
    <property type="match status" value="1"/>
</dbReference>
<dbReference type="InterPro" id="IPR023151">
    <property type="entry name" value="PEP_util_CS"/>
</dbReference>
<evidence type="ECO:0000256" key="12">
    <source>
        <dbReference type="ARBA" id="ARBA00022683"/>
    </source>
</evidence>
<evidence type="ECO:0000256" key="20">
    <source>
        <dbReference type="PIRSR" id="PIRSR000732-3"/>
    </source>
</evidence>
<gene>
    <name evidence="24" type="primary">ptsI_2</name>
    <name evidence="24" type="ORF">CSO01_18290</name>
</gene>
<feature type="binding site" evidence="19">
    <location>
        <position position="348"/>
    </location>
    <ligand>
        <name>phosphoenolpyruvate</name>
        <dbReference type="ChEBI" id="CHEBI:58702"/>
    </ligand>
</feature>
<dbReference type="PANTHER" id="PTHR46244:SF3">
    <property type="entry name" value="PHOSPHOENOLPYRUVATE-PROTEIN PHOSPHOTRANSFERASE"/>
    <property type="match status" value="1"/>
</dbReference>
<keyword evidence="8 17" id="KW-0813">Transport</keyword>
<dbReference type="EMBL" id="BKAL01000006">
    <property type="protein sequence ID" value="GEP69114.1"/>
    <property type="molecule type" value="Genomic_DNA"/>
</dbReference>
<dbReference type="InterPro" id="IPR008731">
    <property type="entry name" value="PTS_EIN"/>
</dbReference>
<feature type="binding site" evidence="20">
    <location>
        <position position="461"/>
    </location>
    <ligand>
        <name>Mg(2+)</name>
        <dbReference type="ChEBI" id="CHEBI:18420"/>
    </ligand>
</feature>
<dbReference type="InterPro" id="IPR015813">
    <property type="entry name" value="Pyrv/PenolPyrv_kinase-like_dom"/>
</dbReference>